<keyword evidence="6" id="KW-0317">Glutathione biosynthesis</keyword>
<comment type="catalytic activity">
    <reaction evidence="1 6">
        <text>an S-substituted glutathione + H2O = an S-substituted L-cysteinylglycine + L-glutamate</text>
        <dbReference type="Rhea" id="RHEA:59468"/>
        <dbReference type="ChEBI" id="CHEBI:15377"/>
        <dbReference type="ChEBI" id="CHEBI:29985"/>
        <dbReference type="ChEBI" id="CHEBI:90779"/>
        <dbReference type="ChEBI" id="CHEBI:143103"/>
        <dbReference type="EC" id="3.4.19.13"/>
    </reaction>
</comment>
<comment type="pathway">
    <text evidence="6">Sulfur metabolism; glutathione metabolism.</text>
</comment>
<dbReference type="AlphaFoldDB" id="A0AAP6JFU1"/>
<keyword evidence="6" id="KW-0378">Hydrolase</keyword>
<dbReference type="GO" id="GO:0103068">
    <property type="term" value="F:leukotriene C4 gamma-glutamyl transferase activity"/>
    <property type="evidence" value="ECO:0007669"/>
    <property type="project" value="UniProtKB-EC"/>
</dbReference>
<evidence type="ECO:0000313" key="8">
    <source>
        <dbReference type="EMBL" id="MEA5446238.1"/>
    </source>
</evidence>
<evidence type="ECO:0000313" key="9">
    <source>
        <dbReference type="Proteomes" id="UP001302316"/>
    </source>
</evidence>
<dbReference type="PRINTS" id="PR01210">
    <property type="entry name" value="GGTRANSPTASE"/>
</dbReference>
<comment type="similarity">
    <text evidence="6">Belongs to the gamma-glutamyltransferase family.</text>
</comment>
<dbReference type="SUPFAM" id="SSF56235">
    <property type="entry name" value="N-terminal nucleophile aminohydrolases (Ntn hydrolases)"/>
    <property type="match status" value="1"/>
</dbReference>
<dbReference type="InterPro" id="IPR052896">
    <property type="entry name" value="GGT-like_enzyme"/>
</dbReference>
<dbReference type="InterPro" id="IPR043137">
    <property type="entry name" value="GGT_ssub_C"/>
</dbReference>
<dbReference type="EC" id="2.3.2.2" evidence="6"/>
<dbReference type="Proteomes" id="UP001302316">
    <property type="component" value="Unassembled WGS sequence"/>
</dbReference>
<dbReference type="RefSeq" id="WP_346052374.1">
    <property type="nucleotide sequence ID" value="NZ_JAYGII010000024.1"/>
</dbReference>
<dbReference type="PANTHER" id="PTHR43881:SF1">
    <property type="entry name" value="GAMMA-GLUTAMYLTRANSPEPTIDASE (AFU_ORTHOLOGUE AFUA_4G13580)"/>
    <property type="match status" value="1"/>
</dbReference>
<evidence type="ECO:0000256" key="2">
    <source>
        <dbReference type="ARBA" id="ARBA00001089"/>
    </source>
</evidence>
<dbReference type="Pfam" id="PF01019">
    <property type="entry name" value="G_glu_transpept"/>
    <property type="match status" value="1"/>
</dbReference>
<dbReference type="EC" id="3.4.19.13" evidence="6"/>
<protein>
    <recommendedName>
        <fullName evidence="6">Glutathione hydrolase proenzyme</fullName>
        <ecNumber evidence="6">2.3.2.2</ecNumber>
        <ecNumber evidence="6">3.4.19.13</ecNumber>
    </recommendedName>
    <component>
        <recommendedName>
            <fullName evidence="6">Glutathione hydrolase large chain</fullName>
        </recommendedName>
    </component>
    <component>
        <recommendedName>
            <fullName evidence="6">Glutathione hydrolase small chain</fullName>
        </recommendedName>
    </component>
</protein>
<dbReference type="InterPro" id="IPR043138">
    <property type="entry name" value="GGT_lsub"/>
</dbReference>
<dbReference type="PANTHER" id="PTHR43881">
    <property type="entry name" value="GAMMA-GLUTAMYLTRANSPEPTIDASE (AFU_ORTHOLOGUE AFUA_4G13580)"/>
    <property type="match status" value="1"/>
</dbReference>
<evidence type="ECO:0000256" key="6">
    <source>
        <dbReference type="RuleBase" id="RU368036"/>
    </source>
</evidence>
<organism evidence="8 9">
    <name type="scientific">Natronospira elongata</name>
    <dbReference type="NCBI Taxonomy" id="3110268"/>
    <lineage>
        <taxon>Bacteria</taxon>
        <taxon>Pseudomonadati</taxon>
        <taxon>Pseudomonadota</taxon>
        <taxon>Gammaproteobacteria</taxon>
        <taxon>Natronospirales</taxon>
        <taxon>Natronospiraceae</taxon>
        <taxon>Natronospira</taxon>
    </lineage>
</organism>
<dbReference type="Gene3D" id="3.60.20.40">
    <property type="match status" value="1"/>
</dbReference>
<feature type="region of interest" description="Disordered" evidence="7">
    <location>
        <begin position="467"/>
        <end position="494"/>
    </location>
</feature>
<comment type="caution">
    <text evidence="8">The sequence shown here is derived from an EMBL/GenBank/DDBJ whole genome shotgun (WGS) entry which is preliminary data.</text>
</comment>
<accession>A0AAP6JFU1</accession>
<feature type="binding site" evidence="5">
    <location>
        <position position="439"/>
    </location>
    <ligand>
        <name>L-glutamate</name>
        <dbReference type="ChEBI" id="CHEBI:29985"/>
    </ligand>
</feature>
<keyword evidence="6 8" id="KW-0808">Transferase</keyword>
<evidence type="ECO:0000256" key="5">
    <source>
        <dbReference type="PIRSR" id="PIRSR600101-2"/>
    </source>
</evidence>
<sequence length="547" mass="57856">MSARYPRDSWATRSEVFAGNGMAATSQPLASQAALAVLQEGGSAVDAAIAANAVQCVVEPTGAGLGGDLFAMVWDPSGKRLRGLNASGGAPAAATRSWFEGKGHKQIPDQGPLSVSVPGMVRGWESLHGEFGRLPLRRLLQPAASLARDGFPVSEIIAGEWAAEGKRLAEQPGFAGTFLPAGRAPRKGERFRNPGLARLLESIANDGPGVFYQGPAARNMAETVQQAGGLLAEQDLAGYQAEWVEPVSVDFMGKTVWQLPPNGQGIAALQMLKLIEPWDLKHAGFGSPEHVHLLVEAKKLAFADRARYYADPAFESSAVSGLLDKAYIDQRRRLIDESRAATQVAAGEPRLDRGDTVYLSTADSDGMMVSLIQSNYMGMGSGVVPVGLGFSLQNRGALFSLEAGHPNVIAPGKRPFHTIMPGFVTREGEPWLSFGVMGGAMQPQAQVQVLLNLLVFGMNLQAAGDAPRIRHDGSAGPTGKPAAEDGGTVNLEPGFPEGTADALGNRGHRVQVGQGHFGGYQAIAYNPVDRIWRGASEYRKDGQASGY</sequence>
<keyword evidence="9" id="KW-1185">Reference proteome</keyword>
<evidence type="ECO:0000256" key="7">
    <source>
        <dbReference type="SAM" id="MobiDB-lite"/>
    </source>
</evidence>
<evidence type="ECO:0000256" key="4">
    <source>
        <dbReference type="PIRSR" id="PIRSR600101-1"/>
    </source>
</evidence>
<keyword evidence="6 8" id="KW-0012">Acyltransferase</keyword>
<reference evidence="8 9" key="1">
    <citation type="submission" date="2023-12" db="EMBL/GenBank/DDBJ databases">
        <title>Whole-genome sequencing of halo(alkali)philic microorganisms from hypersaline lakes.</title>
        <authorList>
            <person name="Sorokin D.Y."/>
            <person name="Merkel A.Y."/>
            <person name="Messina E."/>
            <person name="Yakimov M."/>
        </authorList>
    </citation>
    <scope>NUCLEOTIDE SEQUENCE [LARGE SCALE GENOMIC DNA]</scope>
    <source>
        <strain evidence="8 9">AB-CW1</strain>
    </source>
</reference>
<comment type="PTM">
    <text evidence="6">Cleaved by autocatalysis into a large and a small subunit.</text>
</comment>
<dbReference type="NCBIfam" id="TIGR00066">
    <property type="entry name" value="g_glut_trans"/>
    <property type="match status" value="1"/>
</dbReference>
<feature type="active site" description="Nucleophile" evidence="4">
    <location>
        <position position="356"/>
    </location>
</feature>
<evidence type="ECO:0000256" key="1">
    <source>
        <dbReference type="ARBA" id="ARBA00001049"/>
    </source>
</evidence>
<dbReference type="Gene3D" id="1.10.246.130">
    <property type="match status" value="1"/>
</dbReference>
<name>A0AAP6JFU1_9GAMM</name>
<comment type="catalytic activity">
    <reaction evidence="2 6">
        <text>glutathione + H2O = L-cysteinylglycine + L-glutamate</text>
        <dbReference type="Rhea" id="RHEA:28807"/>
        <dbReference type="ChEBI" id="CHEBI:15377"/>
        <dbReference type="ChEBI" id="CHEBI:29985"/>
        <dbReference type="ChEBI" id="CHEBI:57925"/>
        <dbReference type="ChEBI" id="CHEBI:61694"/>
        <dbReference type="EC" id="3.4.19.13"/>
    </reaction>
</comment>
<evidence type="ECO:0000256" key="3">
    <source>
        <dbReference type="ARBA" id="ARBA00047417"/>
    </source>
</evidence>
<comment type="catalytic activity">
    <reaction evidence="3 6">
        <text>an N-terminal (5-L-glutamyl)-[peptide] + an alpha-amino acid = 5-L-glutamyl amino acid + an N-terminal L-alpha-aminoacyl-[peptide]</text>
        <dbReference type="Rhea" id="RHEA:23904"/>
        <dbReference type="Rhea" id="RHEA-COMP:9780"/>
        <dbReference type="Rhea" id="RHEA-COMP:9795"/>
        <dbReference type="ChEBI" id="CHEBI:77644"/>
        <dbReference type="ChEBI" id="CHEBI:78597"/>
        <dbReference type="ChEBI" id="CHEBI:78599"/>
        <dbReference type="ChEBI" id="CHEBI:78608"/>
        <dbReference type="EC" id="2.3.2.2"/>
    </reaction>
</comment>
<comment type="subunit">
    <text evidence="6">This enzyme consists of two polypeptide chains, which are synthesized in precursor form from a single polypeptide.</text>
</comment>
<proteinExistence type="inferred from homology"/>
<dbReference type="EMBL" id="JAYGII010000024">
    <property type="protein sequence ID" value="MEA5446238.1"/>
    <property type="molecule type" value="Genomic_DNA"/>
</dbReference>
<gene>
    <name evidence="8" type="primary">ggt</name>
    <name evidence="8" type="ORF">VCB98_10445</name>
</gene>
<dbReference type="GO" id="GO:0006750">
    <property type="term" value="P:glutathione biosynthetic process"/>
    <property type="evidence" value="ECO:0007669"/>
    <property type="project" value="UniProtKB-KW"/>
</dbReference>
<dbReference type="InterPro" id="IPR000101">
    <property type="entry name" value="GGT_peptidase"/>
</dbReference>
<dbReference type="GO" id="GO:0006751">
    <property type="term" value="P:glutathione catabolic process"/>
    <property type="evidence" value="ECO:0007669"/>
    <property type="project" value="UniProtKB-UniRule"/>
</dbReference>
<dbReference type="GO" id="GO:0036374">
    <property type="term" value="F:glutathione hydrolase activity"/>
    <property type="evidence" value="ECO:0007669"/>
    <property type="project" value="UniProtKB-UniRule"/>
</dbReference>
<keyword evidence="6" id="KW-0865">Zymogen</keyword>
<dbReference type="InterPro" id="IPR029055">
    <property type="entry name" value="Ntn_hydrolases_N"/>
</dbReference>